<reference evidence="3" key="1">
    <citation type="journal article" date="2015" name="PLoS ONE">
        <title>Comprehensive Evaluation of Toxoplasma gondii VEG and Neospora caninum LIV Genomes with Tachyzoite Stage Transcriptome and Proteome Defines Novel Transcript Features.</title>
        <authorList>
            <person name="Ramaprasad A."/>
            <person name="Mourier T."/>
            <person name="Naeem R."/>
            <person name="Malas T.B."/>
            <person name="Moussa E."/>
            <person name="Panigrahi A."/>
            <person name="Vermont S.J."/>
            <person name="Otto T.D."/>
            <person name="Wastling J."/>
            <person name="Pain A."/>
        </authorList>
    </citation>
    <scope>NUCLEOTIDE SEQUENCE</scope>
    <source>
        <strain evidence="3">Liverpool</strain>
    </source>
</reference>
<feature type="domain" description="Protein DA1-like" evidence="2">
    <location>
        <begin position="487"/>
        <end position="635"/>
    </location>
</feature>
<name>A0A0F7UCD2_NEOCL</name>
<feature type="compositionally biased region" description="Polar residues" evidence="1">
    <location>
        <begin position="212"/>
        <end position="227"/>
    </location>
</feature>
<dbReference type="Pfam" id="PF12315">
    <property type="entry name" value="DA1-like"/>
    <property type="match status" value="1"/>
</dbReference>
<sequence length="670" mass="72729">MASPWGLNFAPWTLRPEAEAHRTGVKPDGRVSPLTQRFAQQSSKVGYHRETSSFVMGPPSVRAVAQNVPGSIPVAHSEADCRQKTRAWANDAEEADSKFAGKSVSVPVLYAGLPAVAMSRPPKELLRGSSLVLPSMAWSTPGNSLGTRAAQLQGKVYTPPLSPSCSSESVARPASCRKPVNSPDRAESWAIPVARSLEALPQDSDLLGSRPATPSLTRTASLPVQSSDGTARRRLIPGFTVPMQTGIRLWCTYCGARLRSHKHLVQMWPEFIMCTPCAAGPSCSTCHRKAFDAVVDLKNGTKSYLCPHRSEEGGMHLCGHCALLCPVRSRRSLARSTATALAWLQSHGVHFTDDLLKYQRTEDVEHLLERLDTQEALQAHVNCPAGSSPPPKPGSAAGNRVFIRSHESLPGTLSIEQGRPCEAFAGGATRTHTPTLQSQRSFTIAVEAVTFAELNPTPATNIYGRCETEKLPVRPGTHGSSSVPERLVRRVGVVRGLPQTFFLSHLTHELLHAFIWCRQPGEGSLRLDVEEGMCNWVSSAIFKDRLEAIDAREADLLAGETAAGVPSPLDSPVFSDIQRDSPAAVELEKLFLNFERRVINGRLGDMESDTHVCYGDGYRAMREVIAAIGLAKTVELTETYGDNLDNFVAAARRMKGTERDGLRATAREAV</sequence>
<evidence type="ECO:0000256" key="1">
    <source>
        <dbReference type="SAM" id="MobiDB-lite"/>
    </source>
</evidence>
<feature type="region of interest" description="Disordered" evidence="1">
    <location>
        <begin position="202"/>
        <end position="227"/>
    </location>
</feature>
<organism evidence="3">
    <name type="scientific">Neospora caninum (strain Liverpool)</name>
    <dbReference type="NCBI Taxonomy" id="572307"/>
    <lineage>
        <taxon>Eukaryota</taxon>
        <taxon>Sar</taxon>
        <taxon>Alveolata</taxon>
        <taxon>Apicomplexa</taxon>
        <taxon>Conoidasida</taxon>
        <taxon>Coccidia</taxon>
        <taxon>Eucoccidiorida</taxon>
        <taxon>Eimeriorina</taxon>
        <taxon>Sarcocystidae</taxon>
        <taxon>Neospora</taxon>
    </lineage>
</organism>
<feature type="compositionally biased region" description="Basic and acidic residues" evidence="1">
    <location>
        <begin position="19"/>
        <end position="29"/>
    </location>
</feature>
<protein>
    <recommendedName>
        <fullName evidence="2">Protein DA1-like domain-containing protein</fullName>
    </recommendedName>
</protein>
<gene>
    <name evidence="3" type="ORF">BN1204_032990</name>
</gene>
<dbReference type="EMBL" id="LN714483">
    <property type="protein sequence ID" value="CEL67499.1"/>
    <property type="molecule type" value="Genomic_DNA"/>
</dbReference>
<feature type="region of interest" description="Disordered" evidence="1">
    <location>
        <begin position="19"/>
        <end position="42"/>
    </location>
</feature>
<proteinExistence type="predicted"/>
<accession>A0A0F7UCD2</accession>
<dbReference type="AlphaFoldDB" id="A0A0F7UCD2"/>
<feature type="compositionally biased region" description="Polar residues" evidence="1">
    <location>
        <begin position="33"/>
        <end position="42"/>
    </location>
</feature>
<evidence type="ECO:0000313" key="3">
    <source>
        <dbReference type="EMBL" id="CEL67499.1"/>
    </source>
</evidence>
<dbReference type="InterPro" id="IPR022087">
    <property type="entry name" value="DA1-like_dom"/>
</dbReference>
<evidence type="ECO:0000259" key="2">
    <source>
        <dbReference type="Pfam" id="PF12315"/>
    </source>
</evidence>